<dbReference type="PANTHER" id="PTHR43427:SF6">
    <property type="entry name" value="CHLORIDE CHANNEL PROTEIN CLC-E"/>
    <property type="match status" value="1"/>
</dbReference>
<dbReference type="InterPro" id="IPR001807">
    <property type="entry name" value="ClC"/>
</dbReference>
<feature type="transmembrane region" description="Helical" evidence="10">
    <location>
        <begin position="73"/>
        <end position="94"/>
    </location>
</feature>
<dbReference type="Proteomes" id="UP001178354">
    <property type="component" value="Unassembled WGS sequence"/>
</dbReference>
<dbReference type="GO" id="GO:0005254">
    <property type="term" value="F:chloride channel activity"/>
    <property type="evidence" value="ECO:0007669"/>
    <property type="project" value="UniProtKB-KW"/>
</dbReference>
<feature type="transmembrane region" description="Helical" evidence="10">
    <location>
        <begin position="31"/>
        <end position="53"/>
    </location>
</feature>
<evidence type="ECO:0000313" key="12">
    <source>
        <dbReference type="Proteomes" id="UP001178354"/>
    </source>
</evidence>
<evidence type="ECO:0000256" key="10">
    <source>
        <dbReference type="SAM" id="Phobius"/>
    </source>
</evidence>
<evidence type="ECO:0000313" key="11">
    <source>
        <dbReference type="EMBL" id="MDP1520615.1"/>
    </source>
</evidence>
<reference evidence="11" key="2">
    <citation type="submission" date="2023-08" db="EMBL/GenBank/DDBJ databases">
        <authorList>
            <person name="Luo J."/>
        </authorList>
    </citation>
    <scope>NUCLEOTIDE SEQUENCE</scope>
    <source>
        <strain evidence="11">DSM 25064</strain>
    </source>
</reference>
<dbReference type="AlphaFoldDB" id="A0AAW8B3U0"/>
<keyword evidence="12" id="KW-1185">Reference proteome</keyword>
<keyword evidence="4 10" id="KW-1133">Transmembrane helix</keyword>
<feature type="transmembrane region" description="Helical" evidence="10">
    <location>
        <begin position="201"/>
        <end position="223"/>
    </location>
</feature>
<keyword evidence="3 10" id="KW-0812">Transmembrane</keyword>
<dbReference type="EMBL" id="JAUUUU010000003">
    <property type="protein sequence ID" value="MDP1520615.1"/>
    <property type="molecule type" value="Genomic_DNA"/>
</dbReference>
<feature type="transmembrane region" description="Helical" evidence="10">
    <location>
        <begin position="243"/>
        <end position="263"/>
    </location>
</feature>
<dbReference type="SUPFAM" id="SSF81340">
    <property type="entry name" value="Clc chloride channel"/>
    <property type="match status" value="1"/>
</dbReference>
<feature type="transmembrane region" description="Helical" evidence="10">
    <location>
        <begin position="313"/>
        <end position="334"/>
    </location>
</feature>
<protein>
    <submittedName>
        <fullName evidence="11">Chloride channel protein</fullName>
    </submittedName>
</protein>
<feature type="transmembrane region" description="Helical" evidence="10">
    <location>
        <begin position="371"/>
        <end position="397"/>
    </location>
</feature>
<comment type="subcellular location">
    <subcellularLocation>
        <location evidence="1">Membrane</location>
        <topology evidence="1">Multi-pass membrane protein</topology>
    </subcellularLocation>
</comment>
<evidence type="ECO:0000256" key="9">
    <source>
        <dbReference type="ARBA" id="ARBA00023303"/>
    </source>
</evidence>
<feature type="transmembrane region" description="Helical" evidence="10">
    <location>
        <begin position="275"/>
        <end position="293"/>
    </location>
</feature>
<keyword evidence="5" id="KW-0406">Ion transport</keyword>
<comment type="caution">
    <text evidence="11">The sequence shown here is derived from an EMBL/GenBank/DDBJ whole genome shotgun (WGS) entry which is preliminary data.</text>
</comment>
<keyword evidence="7" id="KW-0869">Chloride channel</keyword>
<reference evidence="11" key="1">
    <citation type="journal article" date="2010" name="Int. J. Syst. Evol. Microbiol.">
        <title>Porticoccus litoralis gen. nov., sp. nov., a gammaproteobacterium isolated from the Yellow Sea.</title>
        <authorList>
            <person name="Oh H.M."/>
            <person name="Kim H."/>
            <person name="Kim K.M."/>
            <person name="Min G.S."/>
            <person name="Cho J.C."/>
        </authorList>
    </citation>
    <scope>NUCLEOTIDE SEQUENCE</scope>
    <source>
        <strain evidence="11">DSM 25064</strain>
    </source>
</reference>
<proteinExistence type="predicted"/>
<feature type="transmembrane region" description="Helical" evidence="10">
    <location>
        <begin position="404"/>
        <end position="424"/>
    </location>
</feature>
<gene>
    <name evidence="11" type="ORF">Q8A57_06535</name>
</gene>
<dbReference type="PRINTS" id="PR00762">
    <property type="entry name" value="CLCHANNEL"/>
</dbReference>
<evidence type="ECO:0000256" key="2">
    <source>
        <dbReference type="ARBA" id="ARBA00022448"/>
    </source>
</evidence>
<evidence type="ECO:0000256" key="6">
    <source>
        <dbReference type="ARBA" id="ARBA00023136"/>
    </source>
</evidence>
<dbReference type="InterPro" id="IPR014743">
    <property type="entry name" value="Cl-channel_core"/>
</dbReference>
<keyword evidence="6 10" id="KW-0472">Membrane</keyword>
<dbReference type="CDD" id="cd00400">
    <property type="entry name" value="Voltage_gated_ClC"/>
    <property type="match status" value="1"/>
</dbReference>
<keyword evidence="2" id="KW-0813">Transport</keyword>
<evidence type="ECO:0000256" key="1">
    <source>
        <dbReference type="ARBA" id="ARBA00004141"/>
    </source>
</evidence>
<dbReference type="Pfam" id="PF00654">
    <property type="entry name" value="Voltage_CLC"/>
    <property type="match status" value="1"/>
</dbReference>
<feature type="transmembrane region" description="Helical" evidence="10">
    <location>
        <begin position="341"/>
        <end position="359"/>
    </location>
</feature>
<keyword evidence="8" id="KW-0868">Chloride</keyword>
<evidence type="ECO:0000256" key="8">
    <source>
        <dbReference type="ARBA" id="ARBA00023214"/>
    </source>
</evidence>
<organism evidence="11 12">
    <name type="scientific">Porticoccus litoralis</name>
    <dbReference type="NCBI Taxonomy" id="434086"/>
    <lineage>
        <taxon>Bacteria</taxon>
        <taxon>Pseudomonadati</taxon>
        <taxon>Pseudomonadota</taxon>
        <taxon>Gammaproteobacteria</taxon>
        <taxon>Cellvibrionales</taxon>
        <taxon>Porticoccaceae</taxon>
        <taxon>Porticoccus</taxon>
    </lineage>
</organism>
<dbReference type="InterPro" id="IPR050368">
    <property type="entry name" value="ClC-type_chloride_channel"/>
</dbReference>
<evidence type="ECO:0000256" key="7">
    <source>
        <dbReference type="ARBA" id="ARBA00023173"/>
    </source>
</evidence>
<evidence type="ECO:0000256" key="5">
    <source>
        <dbReference type="ARBA" id="ARBA00023065"/>
    </source>
</evidence>
<dbReference type="Gene3D" id="1.10.3080.10">
    <property type="entry name" value="Clc chloride channel"/>
    <property type="match status" value="1"/>
</dbReference>
<accession>A0AAW8B3U0</accession>
<sequence length="580" mass="62360">MAFEKRQTHWPTRQLDNFRARLAHADALPQLAILGCLSGLLTGLIAIAFRLSFELPLSILLPNGSESFEDLPAWLRFSLPLGGALLLGLIVHRLKPEQRAVGVGHILDRMRHHQAQLPATNMLWQFAGGAIALLSGHSVGREGPAVHLGAASSSLLGQKLQLPNNSLRTLTACGVAAAIAASFNTPLAGVIFAMEVVLMEYTIIGFIPVILAAVTGGVLSRIVFGDQPAFAIPLIDLVSLWELPYLLLCGLAIGLASTAMVLLYRFSGRFDRYPLLLRFLFAGLLCGSVAIALPQIQGVGYDTVELALTGQMALWLLLAVAAAKIIVSMVSMGLGLPGGIIGPNFVIGACLGGALGLLGDMLHPGESGSSGFYAVVGMGAMMGAVLNAPLAALIAVLELTYNPNILLPSMLVIVIATVTCRMLSRLPGIFSIDRDLQGYESPLFQMLSRSGVTSLMRSNFVHHSRHLPTEKAKTLLENKPEWIVIEDVGEPKFILKPADLAHYLEALASETDEPEAIDLREIPGERWRLFPVHHRASLQEALLTMQQNNGQAVYINQAAAPLMSEVAGIITHQDIDNFYR</sequence>
<dbReference type="PANTHER" id="PTHR43427">
    <property type="entry name" value="CHLORIDE CHANNEL PROTEIN CLC-E"/>
    <property type="match status" value="1"/>
</dbReference>
<keyword evidence="9" id="KW-0407">Ion channel</keyword>
<evidence type="ECO:0000256" key="3">
    <source>
        <dbReference type="ARBA" id="ARBA00022692"/>
    </source>
</evidence>
<dbReference type="RefSeq" id="WP_305170185.1">
    <property type="nucleotide sequence ID" value="NZ_JAUUUU010000003.1"/>
</dbReference>
<name>A0AAW8B3U0_9GAMM</name>
<dbReference type="GO" id="GO:0034707">
    <property type="term" value="C:chloride channel complex"/>
    <property type="evidence" value="ECO:0007669"/>
    <property type="project" value="UniProtKB-KW"/>
</dbReference>
<evidence type="ECO:0000256" key="4">
    <source>
        <dbReference type="ARBA" id="ARBA00022989"/>
    </source>
</evidence>